<dbReference type="NCBIfam" id="TIGR00377">
    <property type="entry name" value="ant_ant_sig"/>
    <property type="match status" value="1"/>
</dbReference>
<reference evidence="4 5" key="1">
    <citation type="journal article" date="2015" name="Stand. Genomic Sci.">
        <title>Complete genome sequence and description of Salinispira pacifica gen. nov., sp. nov., a novel spirochaete isolated form a hypersaline microbial mat.</title>
        <authorList>
            <person name="Ben Hania W."/>
            <person name="Joseph M."/>
            <person name="Schumann P."/>
            <person name="Bunk B."/>
            <person name="Fiebig A."/>
            <person name="Sproer C."/>
            <person name="Klenk H.P."/>
            <person name="Fardeau M.L."/>
            <person name="Spring S."/>
        </authorList>
    </citation>
    <scope>NUCLEOTIDE SEQUENCE [LARGE SCALE GENOMIC DNA]</scope>
    <source>
        <strain evidence="4 5">L21-RPul-D2</strain>
    </source>
</reference>
<accession>V5WHV0</accession>
<comment type="similarity">
    <text evidence="1 2">Belongs to the anti-sigma-factor antagonist family.</text>
</comment>
<dbReference type="AlphaFoldDB" id="V5WHV0"/>
<dbReference type="InterPro" id="IPR002645">
    <property type="entry name" value="STAS_dom"/>
</dbReference>
<evidence type="ECO:0000259" key="3">
    <source>
        <dbReference type="PROSITE" id="PS50801"/>
    </source>
</evidence>
<protein>
    <recommendedName>
        <fullName evidence="2">Anti-sigma factor antagonist</fullName>
    </recommendedName>
</protein>
<dbReference type="Pfam" id="PF01740">
    <property type="entry name" value="STAS"/>
    <property type="match status" value="1"/>
</dbReference>
<keyword evidence="5" id="KW-1185">Reference proteome</keyword>
<dbReference type="CDD" id="cd07043">
    <property type="entry name" value="STAS_anti-anti-sigma_factors"/>
    <property type="match status" value="1"/>
</dbReference>
<name>V5WHV0_9SPIO</name>
<dbReference type="InterPro" id="IPR036513">
    <property type="entry name" value="STAS_dom_sf"/>
</dbReference>
<dbReference type="Gene3D" id="3.30.750.24">
    <property type="entry name" value="STAS domain"/>
    <property type="match status" value="1"/>
</dbReference>
<dbReference type="RefSeq" id="WP_024268113.1">
    <property type="nucleotide sequence ID" value="NC_023035.1"/>
</dbReference>
<sequence length="164" mass="18610">MEHFCFKRESETLYLRGSGRLTSQNSEEFKNTVFSFLNTQALRKVLFDLSQCDYMDSTFLGVLVGIYKKMRGHGDFCIVKPSEEATQHLKSMGMDKIITIQMEMTDFPGDMGSCPNIPTKDAESILHAHKNLMELSQTNARKFSLLASVLERQIQHSGSSKNQC</sequence>
<organism evidence="4 5">
    <name type="scientific">Salinispira pacifica</name>
    <dbReference type="NCBI Taxonomy" id="1307761"/>
    <lineage>
        <taxon>Bacteria</taxon>
        <taxon>Pseudomonadati</taxon>
        <taxon>Spirochaetota</taxon>
        <taxon>Spirochaetia</taxon>
        <taxon>Spirochaetales</taxon>
        <taxon>Spirochaetaceae</taxon>
        <taxon>Salinispira</taxon>
    </lineage>
</organism>
<dbReference type="InterPro" id="IPR003658">
    <property type="entry name" value="Anti-sigma_ant"/>
</dbReference>
<dbReference type="SUPFAM" id="SSF52091">
    <property type="entry name" value="SpoIIaa-like"/>
    <property type="match status" value="1"/>
</dbReference>
<dbReference type="PANTHER" id="PTHR33495:SF2">
    <property type="entry name" value="ANTI-SIGMA FACTOR ANTAGONIST TM_1081-RELATED"/>
    <property type="match status" value="1"/>
</dbReference>
<dbReference type="HOGENOM" id="CLU_130803_0_0_12"/>
<evidence type="ECO:0000313" key="4">
    <source>
        <dbReference type="EMBL" id="AHC15195.1"/>
    </source>
</evidence>
<dbReference type="eggNOG" id="COG1366">
    <property type="taxonomic scope" value="Bacteria"/>
</dbReference>
<dbReference type="PANTHER" id="PTHR33495">
    <property type="entry name" value="ANTI-SIGMA FACTOR ANTAGONIST TM_1081-RELATED-RELATED"/>
    <property type="match status" value="1"/>
</dbReference>
<dbReference type="PROSITE" id="PS50801">
    <property type="entry name" value="STAS"/>
    <property type="match status" value="1"/>
</dbReference>
<gene>
    <name evidence="4" type="ORF">L21SP2_1820</name>
</gene>
<evidence type="ECO:0000256" key="1">
    <source>
        <dbReference type="ARBA" id="ARBA00009013"/>
    </source>
</evidence>
<dbReference type="GO" id="GO:0043856">
    <property type="term" value="F:anti-sigma factor antagonist activity"/>
    <property type="evidence" value="ECO:0007669"/>
    <property type="project" value="InterPro"/>
</dbReference>
<evidence type="ECO:0000313" key="5">
    <source>
        <dbReference type="Proteomes" id="UP000018680"/>
    </source>
</evidence>
<dbReference type="OrthoDB" id="370397at2"/>
<dbReference type="STRING" id="1307761.L21SP2_1820"/>
<dbReference type="KEGG" id="slr:L21SP2_1820"/>
<dbReference type="Proteomes" id="UP000018680">
    <property type="component" value="Chromosome"/>
</dbReference>
<dbReference type="EMBL" id="CP006939">
    <property type="protein sequence ID" value="AHC15195.1"/>
    <property type="molecule type" value="Genomic_DNA"/>
</dbReference>
<evidence type="ECO:0000256" key="2">
    <source>
        <dbReference type="RuleBase" id="RU003749"/>
    </source>
</evidence>
<proteinExistence type="inferred from homology"/>
<feature type="domain" description="STAS" evidence="3">
    <location>
        <begin position="2"/>
        <end position="98"/>
    </location>
</feature>